<dbReference type="AlphaFoldDB" id="A0A3D8M9T1"/>
<dbReference type="Proteomes" id="UP000256561">
    <property type="component" value="Unassembled WGS sequence"/>
</dbReference>
<sequence>MPYPVITLGFAGLLPFVGLIVAALVGSLPLYEAARYFTQYSAVLLSFFGGVHWLDALQNQRTNHQLYVAMLPTIIGWLCLVFSGDLRSLGVLSLAYVLVLLYDKYVLALPKTLIISYTALRIVLTSVVVICHAVMIYLLQ</sequence>
<gene>
    <name evidence="2" type="ORF">DXV75_08300</name>
</gene>
<feature type="transmembrane region" description="Helical" evidence="1">
    <location>
        <begin position="119"/>
        <end position="139"/>
    </location>
</feature>
<comment type="caution">
    <text evidence="2">The sequence shown here is derived from an EMBL/GenBank/DDBJ whole genome shotgun (WGS) entry which is preliminary data.</text>
</comment>
<dbReference type="RefSeq" id="WP_115592940.1">
    <property type="nucleotide sequence ID" value="NZ_QRHA01000005.1"/>
</dbReference>
<proteinExistence type="predicted"/>
<evidence type="ECO:0000313" key="3">
    <source>
        <dbReference type="Proteomes" id="UP000256561"/>
    </source>
</evidence>
<feature type="transmembrane region" description="Helical" evidence="1">
    <location>
        <begin position="7"/>
        <end position="31"/>
    </location>
</feature>
<evidence type="ECO:0000256" key="1">
    <source>
        <dbReference type="SAM" id="Phobius"/>
    </source>
</evidence>
<name>A0A3D8M9T1_9ALTE</name>
<feature type="transmembrane region" description="Helical" evidence="1">
    <location>
        <begin position="89"/>
        <end position="107"/>
    </location>
</feature>
<accession>A0A3D8M9T1</accession>
<feature type="transmembrane region" description="Helical" evidence="1">
    <location>
        <begin position="66"/>
        <end position="83"/>
    </location>
</feature>
<evidence type="ECO:0000313" key="2">
    <source>
        <dbReference type="EMBL" id="RDV26070.1"/>
    </source>
</evidence>
<reference evidence="3" key="1">
    <citation type="submission" date="2018-08" db="EMBL/GenBank/DDBJ databases">
        <authorList>
            <person name="Zhang J."/>
            <person name="Du Z.-J."/>
        </authorList>
    </citation>
    <scope>NUCLEOTIDE SEQUENCE [LARGE SCALE GENOMIC DNA]</scope>
    <source>
        <strain evidence="3">KCTC 52655</strain>
    </source>
</reference>
<dbReference type="Pfam" id="PF11911">
    <property type="entry name" value="DUF3429"/>
    <property type="match status" value="1"/>
</dbReference>
<dbReference type="OrthoDB" id="8591832at2"/>
<dbReference type="PANTHER" id="PTHR15887">
    <property type="entry name" value="TRANSMEMBRANE PROTEIN 69"/>
    <property type="match status" value="1"/>
</dbReference>
<organism evidence="2 3">
    <name type="scientific">Alteromonas aestuariivivens</name>
    <dbReference type="NCBI Taxonomy" id="1938339"/>
    <lineage>
        <taxon>Bacteria</taxon>
        <taxon>Pseudomonadati</taxon>
        <taxon>Pseudomonadota</taxon>
        <taxon>Gammaproteobacteria</taxon>
        <taxon>Alteromonadales</taxon>
        <taxon>Alteromonadaceae</taxon>
        <taxon>Alteromonas/Salinimonas group</taxon>
        <taxon>Alteromonas</taxon>
    </lineage>
</organism>
<dbReference type="InterPro" id="IPR021836">
    <property type="entry name" value="DUF3429"/>
</dbReference>
<dbReference type="EMBL" id="QRHA01000005">
    <property type="protein sequence ID" value="RDV26070.1"/>
    <property type="molecule type" value="Genomic_DNA"/>
</dbReference>
<protein>
    <submittedName>
        <fullName evidence="2">DUF3429 domain-containing protein</fullName>
    </submittedName>
</protein>
<keyword evidence="1" id="KW-0472">Membrane</keyword>
<dbReference type="PANTHER" id="PTHR15887:SF1">
    <property type="entry name" value="TRANSMEMBRANE PROTEIN 69"/>
    <property type="match status" value="1"/>
</dbReference>
<keyword evidence="3" id="KW-1185">Reference proteome</keyword>
<keyword evidence="1" id="KW-1133">Transmembrane helix</keyword>
<keyword evidence="1" id="KW-0812">Transmembrane</keyword>
<feature type="transmembrane region" description="Helical" evidence="1">
    <location>
        <begin position="37"/>
        <end position="54"/>
    </location>
</feature>